<dbReference type="PANTHER" id="PTHR33223:SF3">
    <property type="match status" value="1"/>
</dbReference>
<dbReference type="AlphaFoldDB" id="A0AAW2MP19"/>
<feature type="region of interest" description="Disordered" evidence="1">
    <location>
        <begin position="396"/>
        <end position="423"/>
    </location>
</feature>
<feature type="compositionally biased region" description="Low complexity" evidence="1">
    <location>
        <begin position="276"/>
        <end position="285"/>
    </location>
</feature>
<reference evidence="3" key="1">
    <citation type="submission" date="2020-06" db="EMBL/GenBank/DDBJ databases">
        <authorList>
            <person name="Li T."/>
            <person name="Hu X."/>
            <person name="Zhang T."/>
            <person name="Song X."/>
            <person name="Zhang H."/>
            <person name="Dai N."/>
            <person name="Sheng W."/>
            <person name="Hou X."/>
            <person name="Wei L."/>
        </authorList>
    </citation>
    <scope>NUCLEOTIDE SEQUENCE</scope>
    <source>
        <strain evidence="3">KEN8</strain>
        <tissue evidence="3">Leaf</tissue>
    </source>
</reference>
<evidence type="ECO:0000259" key="2">
    <source>
        <dbReference type="Pfam" id="PF03732"/>
    </source>
</evidence>
<proteinExistence type="predicted"/>
<dbReference type="InterPro" id="IPR005162">
    <property type="entry name" value="Retrotrans_gag_dom"/>
</dbReference>
<name>A0AAW2MP19_9LAMI</name>
<organism evidence="3">
    <name type="scientific">Sesamum calycinum</name>
    <dbReference type="NCBI Taxonomy" id="2727403"/>
    <lineage>
        <taxon>Eukaryota</taxon>
        <taxon>Viridiplantae</taxon>
        <taxon>Streptophyta</taxon>
        <taxon>Embryophyta</taxon>
        <taxon>Tracheophyta</taxon>
        <taxon>Spermatophyta</taxon>
        <taxon>Magnoliopsida</taxon>
        <taxon>eudicotyledons</taxon>
        <taxon>Gunneridae</taxon>
        <taxon>Pentapetalae</taxon>
        <taxon>asterids</taxon>
        <taxon>lamiids</taxon>
        <taxon>Lamiales</taxon>
        <taxon>Pedaliaceae</taxon>
        <taxon>Sesamum</taxon>
    </lineage>
</organism>
<gene>
    <name evidence="3" type="ORF">Scaly_2206700</name>
</gene>
<sequence>MAQNPERTINDMTSPDLNQQPLCIEYPTLDVDFELKSGLIHLLPTFRGLAGDKAKDWLYSLPSGTIVSWNELKKQFLENYFPASRTTNIRKDISGIRQFSGESFYEYWGRFKQLVESCPHHQIPDHLLIQYFYEGLFEANRSLVDAARGSALYDKTPTEARKLITTMAANNQQFGNRSDNPPRKVHEVSTSVDERLDKLTFLVEKILVGGTQQVKACGICTSSGHFTDACPTLQEEPTMHANVVGGFTGPSQRGYDPFSNTYNPGWRDHPNLRYGNQPQNSQRPPYQQPPPPQTNSNSGDSSKHSKFGVSSEPISLLRQSVGIPREICQVQKEEEEREILETLRKVEVNIPLLDVIKQVPRYAKFLKELYTNKSKLRGNERVSMGENVSAILQRKLPPKCKDPGQGEQKMTLRLGVPTPNSTD</sequence>
<dbReference type="EMBL" id="JACGWM010000013">
    <property type="protein sequence ID" value="KAL0333052.1"/>
    <property type="molecule type" value="Genomic_DNA"/>
</dbReference>
<evidence type="ECO:0000313" key="3">
    <source>
        <dbReference type="EMBL" id="KAL0333052.1"/>
    </source>
</evidence>
<feature type="domain" description="Retrotransposon gag" evidence="2">
    <location>
        <begin position="51"/>
        <end position="136"/>
    </location>
</feature>
<evidence type="ECO:0000256" key="1">
    <source>
        <dbReference type="SAM" id="MobiDB-lite"/>
    </source>
</evidence>
<feature type="region of interest" description="Disordered" evidence="1">
    <location>
        <begin position="242"/>
        <end position="311"/>
    </location>
</feature>
<protein>
    <recommendedName>
        <fullName evidence="2">Retrotransposon gag domain-containing protein</fullName>
    </recommendedName>
</protein>
<dbReference type="Pfam" id="PF03732">
    <property type="entry name" value="Retrotrans_gag"/>
    <property type="match status" value="1"/>
</dbReference>
<accession>A0AAW2MP19</accession>
<comment type="caution">
    <text evidence="3">The sequence shown here is derived from an EMBL/GenBank/DDBJ whole genome shotgun (WGS) entry which is preliminary data.</text>
</comment>
<reference evidence="3" key="2">
    <citation type="journal article" date="2024" name="Plant">
        <title>Genomic evolution and insights into agronomic trait innovations of Sesamum species.</title>
        <authorList>
            <person name="Miao H."/>
            <person name="Wang L."/>
            <person name="Qu L."/>
            <person name="Liu H."/>
            <person name="Sun Y."/>
            <person name="Le M."/>
            <person name="Wang Q."/>
            <person name="Wei S."/>
            <person name="Zheng Y."/>
            <person name="Lin W."/>
            <person name="Duan Y."/>
            <person name="Cao H."/>
            <person name="Xiong S."/>
            <person name="Wang X."/>
            <person name="Wei L."/>
            <person name="Li C."/>
            <person name="Ma Q."/>
            <person name="Ju M."/>
            <person name="Zhao R."/>
            <person name="Li G."/>
            <person name="Mu C."/>
            <person name="Tian Q."/>
            <person name="Mei H."/>
            <person name="Zhang T."/>
            <person name="Gao T."/>
            <person name="Zhang H."/>
        </authorList>
    </citation>
    <scope>NUCLEOTIDE SEQUENCE</scope>
    <source>
        <strain evidence="3">KEN8</strain>
    </source>
</reference>
<dbReference type="PANTHER" id="PTHR33223">
    <property type="entry name" value="CCHC-TYPE DOMAIN-CONTAINING PROTEIN"/>
    <property type="match status" value="1"/>
</dbReference>